<protein>
    <submittedName>
        <fullName evidence="1">Uncharacterized protein</fullName>
    </submittedName>
</protein>
<sequence length="79" mass="9258">MQIYDQLQGTGLSETCDWSKEGRKFAHFSGFVWVIEFVPENKGTCVNLKFCKDCKTSYLSNPQITLKTYKRQHYLDLEL</sequence>
<evidence type="ECO:0000313" key="1">
    <source>
        <dbReference type="EMBL" id="JAA91745.1"/>
    </source>
</evidence>
<proteinExistence type="predicted"/>
<reference evidence="1" key="1">
    <citation type="journal article" date="2013" name="BMC Genomics">
        <title>Unscrambling butterfly oogenesis.</title>
        <authorList>
            <person name="Carter J.M."/>
            <person name="Baker S.C."/>
            <person name="Pink R."/>
            <person name="Carter D.R."/>
            <person name="Collins A."/>
            <person name="Tomlin J."/>
            <person name="Gibbs M."/>
            <person name="Breuker C.J."/>
        </authorList>
    </citation>
    <scope>NUCLEOTIDE SEQUENCE</scope>
    <source>
        <tissue evidence="1">Ovary</tissue>
    </source>
</reference>
<organism evidence="1">
    <name type="scientific">Pararge aegeria</name>
    <name type="common">speckled wood butterfly</name>
    <dbReference type="NCBI Taxonomy" id="116150"/>
    <lineage>
        <taxon>Eukaryota</taxon>
        <taxon>Metazoa</taxon>
        <taxon>Ecdysozoa</taxon>
        <taxon>Arthropoda</taxon>
        <taxon>Hexapoda</taxon>
        <taxon>Insecta</taxon>
        <taxon>Pterygota</taxon>
        <taxon>Neoptera</taxon>
        <taxon>Endopterygota</taxon>
        <taxon>Lepidoptera</taxon>
        <taxon>Glossata</taxon>
        <taxon>Ditrysia</taxon>
        <taxon>Papilionoidea</taxon>
        <taxon>Nymphalidae</taxon>
        <taxon>Satyrinae</taxon>
        <taxon>Satyrini</taxon>
        <taxon>Parargina</taxon>
        <taxon>Pararge</taxon>
    </lineage>
</organism>
<dbReference type="EMBL" id="GAIX01000815">
    <property type="protein sequence ID" value="JAA91745.1"/>
    <property type="molecule type" value="Transcribed_RNA"/>
</dbReference>
<name>S4PRG5_9NEOP</name>
<accession>S4PRG5</accession>
<reference evidence="1" key="2">
    <citation type="submission" date="2013-05" db="EMBL/GenBank/DDBJ databases">
        <authorList>
            <person name="Carter J.-M."/>
            <person name="Baker S.C."/>
            <person name="Pink R."/>
            <person name="Carter D.R.F."/>
            <person name="Collins A."/>
            <person name="Tomlin J."/>
            <person name="Gibbs M."/>
            <person name="Breuker C.J."/>
        </authorList>
    </citation>
    <scope>NUCLEOTIDE SEQUENCE</scope>
    <source>
        <tissue evidence="1">Ovary</tissue>
    </source>
</reference>
<dbReference type="AlphaFoldDB" id="S4PRG5"/>